<evidence type="ECO:0000256" key="2">
    <source>
        <dbReference type="ARBA" id="ARBA00005600"/>
    </source>
</evidence>
<organism evidence="7 8">
    <name type="scientific">Chelydra serpentina</name>
    <name type="common">Snapping turtle</name>
    <name type="synonym">Testudo serpentina</name>
    <dbReference type="NCBI Taxonomy" id="8475"/>
    <lineage>
        <taxon>Eukaryota</taxon>
        <taxon>Metazoa</taxon>
        <taxon>Chordata</taxon>
        <taxon>Craniata</taxon>
        <taxon>Vertebrata</taxon>
        <taxon>Euteleostomi</taxon>
        <taxon>Archelosauria</taxon>
        <taxon>Testudinata</taxon>
        <taxon>Testudines</taxon>
        <taxon>Cryptodira</taxon>
        <taxon>Durocryptodira</taxon>
        <taxon>Americhelydia</taxon>
        <taxon>Chelydroidea</taxon>
        <taxon>Chelydridae</taxon>
        <taxon>Chelydra</taxon>
    </lineage>
</organism>
<dbReference type="SUPFAM" id="SSF54076">
    <property type="entry name" value="RNase A-like"/>
    <property type="match status" value="1"/>
</dbReference>
<dbReference type="InterPro" id="IPR023412">
    <property type="entry name" value="RNaseA_domain"/>
</dbReference>
<comment type="similarity">
    <text evidence="2">Belongs to the pancreatic ribonuclease family.</text>
</comment>
<dbReference type="Ensembl" id="ENSCSRT00000008901.1">
    <property type="protein sequence ID" value="ENSCSRP00000008603.1"/>
    <property type="gene ID" value="ENSCSRG00000006415.1"/>
</dbReference>
<dbReference type="SMART" id="SM00092">
    <property type="entry name" value="RNAse_Pc"/>
    <property type="match status" value="1"/>
</dbReference>
<evidence type="ECO:0000259" key="6">
    <source>
        <dbReference type="SMART" id="SM00092"/>
    </source>
</evidence>
<reference evidence="7" key="1">
    <citation type="submission" date="2025-08" db="UniProtKB">
        <authorList>
            <consortium name="Ensembl"/>
        </authorList>
    </citation>
    <scope>IDENTIFICATION</scope>
</reference>
<proteinExistence type="inferred from homology"/>
<evidence type="ECO:0000256" key="3">
    <source>
        <dbReference type="ARBA" id="ARBA00022525"/>
    </source>
</evidence>
<keyword evidence="4" id="KW-1015">Disulfide bond</keyword>
<keyword evidence="5" id="KW-0732">Signal</keyword>
<evidence type="ECO:0000256" key="1">
    <source>
        <dbReference type="ARBA" id="ARBA00004613"/>
    </source>
</evidence>
<sequence length="152" mass="16833">MGGPVGLHPAFLLPLILLATCLALASIQPWKDLNDKFNKNHVDNTTSPGTEPADYCEKMMRARQIYWNLLHTFIHASIPSIQTICAEGGTPIQGGLRKSKNFVSIIQCLFKPNPKLPTFSYTGRGISKPIVIGCWKRLPVLYVEEALGSVWV</sequence>
<dbReference type="Proteomes" id="UP000694403">
    <property type="component" value="Unplaced"/>
</dbReference>
<evidence type="ECO:0000313" key="7">
    <source>
        <dbReference type="Ensembl" id="ENSCSRP00000008603.1"/>
    </source>
</evidence>
<accession>A0A8C3S573</accession>
<dbReference type="InterPro" id="IPR001427">
    <property type="entry name" value="RNaseA"/>
</dbReference>
<dbReference type="GO" id="GO:0003676">
    <property type="term" value="F:nucleic acid binding"/>
    <property type="evidence" value="ECO:0007669"/>
    <property type="project" value="InterPro"/>
</dbReference>
<feature type="signal peptide" evidence="5">
    <location>
        <begin position="1"/>
        <end position="25"/>
    </location>
</feature>
<keyword evidence="8" id="KW-1185">Reference proteome</keyword>
<dbReference type="PANTHER" id="PTHR11437">
    <property type="entry name" value="RIBONUCLEASE"/>
    <property type="match status" value="1"/>
</dbReference>
<evidence type="ECO:0000313" key="8">
    <source>
        <dbReference type="Proteomes" id="UP000694403"/>
    </source>
</evidence>
<dbReference type="Gene3D" id="3.10.130.10">
    <property type="entry name" value="Ribonuclease A-like domain"/>
    <property type="match status" value="1"/>
</dbReference>
<evidence type="ECO:0000256" key="5">
    <source>
        <dbReference type="SAM" id="SignalP"/>
    </source>
</evidence>
<dbReference type="GO" id="GO:0004540">
    <property type="term" value="F:RNA nuclease activity"/>
    <property type="evidence" value="ECO:0007669"/>
    <property type="project" value="TreeGrafter"/>
</dbReference>
<comment type="subcellular location">
    <subcellularLocation>
        <location evidence="1">Secreted</location>
    </subcellularLocation>
</comment>
<dbReference type="PANTHER" id="PTHR11437:SF10">
    <property type="entry name" value="ANGIOGENIN-RELATED"/>
    <property type="match status" value="1"/>
</dbReference>
<dbReference type="InterPro" id="IPR036816">
    <property type="entry name" value="RNaseA-like_dom_sf"/>
</dbReference>
<dbReference type="AlphaFoldDB" id="A0A8C3S573"/>
<dbReference type="GO" id="GO:0050830">
    <property type="term" value="P:defense response to Gram-positive bacterium"/>
    <property type="evidence" value="ECO:0007669"/>
    <property type="project" value="TreeGrafter"/>
</dbReference>
<reference evidence="7" key="2">
    <citation type="submission" date="2025-09" db="UniProtKB">
        <authorList>
            <consortium name="Ensembl"/>
        </authorList>
    </citation>
    <scope>IDENTIFICATION</scope>
</reference>
<dbReference type="GO" id="GO:0005576">
    <property type="term" value="C:extracellular region"/>
    <property type="evidence" value="ECO:0007669"/>
    <property type="project" value="UniProtKB-SubCell"/>
</dbReference>
<dbReference type="Pfam" id="PF00074">
    <property type="entry name" value="RnaseA"/>
    <property type="match status" value="1"/>
</dbReference>
<protein>
    <recommendedName>
        <fullName evidence="6">Ribonuclease A-domain domain-containing protein</fullName>
    </recommendedName>
</protein>
<feature type="domain" description="Ribonuclease A-domain" evidence="6">
    <location>
        <begin position="31"/>
        <end position="146"/>
    </location>
</feature>
<feature type="chain" id="PRO_5034811623" description="Ribonuclease A-domain domain-containing protein" evidence="5">
    <location>
        <begin position="26"/>
        <end position="152"/>
    </location>
</feature>
<evidence type="ECO:0000256" key="4">
    <source>
        <dbReference type="ARBA" id="ARBA00023157"/>
    </source>
</evidence>
<name>A0A8C3S573_CHESE</name>
<keyword evidence="3" id="KW-0964">Secreted</keyword>